<dbReference type="GO" id="GO:0006508">
    <property type="term" value="P:proteolysis"/>
    <property type="evidence" value="ECO:0007669"/>
    <property type="project" value="UniProtKB-KW"/>
</dbReference>
<dbReference type="InterPro" id="IPR057246">
    <property type="entry name" value="CARBOXYPEPT_ZN_1"/>
</dbReference>
<evidence type="ECO:0000256" key="10">
    <source>
        <dbReference type="ARBA" id="ARBA00023157"/>
    </source>
</evidence>
<evidence type="ECO:0000256" key="1">
    <source>
        <dbReference type="ARBA" id="ARBA00001947"/>
    </source>
</evidence>
<feature type="domain" description="Peptidase M14" evidence="13">
    <location>
        <begin position="120"/>
        <end position="412"/>
    </location>
</feature>
<dbReference type="PRINTS" id="PR00765">
    <property type="entry name" value="CRBOXYPTASEA"/>
</dbReference>
<dbReference type="InterPro" id="IPR036990">
    <property type="entry name" value="M14A-like_propep"/>
</dbReference>
<dbReference type="CDD" id="cd03860">
    <property type="entry name" value="M14_CP_A-B_like"/>
    <property type="match status" value="1"/>
</dbReference>
<evidence type="ECO:0000256" key="12">
    <source>
        <dbReference type="SAM" id="SignalP"/>
    </source>
</evidence>
<feature type="signal peptide" evidence="12">
    <location>
        <begin position="1"/>
        <end position="20"/>
    </location>
</feature>
<keyword evidence="10" id="KW-1015">Disulfide bond</keyword>
<dbReference type="FunFam" id="3.40.630.10:FF:000084">
    <property type="entry name" value="Carboxypeptidase B2"/>
    <property type="match status" value="1"/>
</dbReference>
<keyword evidence="8" id="KW-0862">Zinc</keyword>
<dbReference type="PANTHER" id="PTHR11705">
    <property type="entry name" value="PROTEASE FAMILY M14 CARBOXYPEPTIDASE A,B"/>
    <property type="match status" value="1"/>
</dbReference>
<keyword evidence="3" id="KW-0121">Carboxypeptidase</keyword>
<keyword evidence="4" id="KW-0645">Protease</keyword>
<dbReference type="SMART" id="SM00631">
    <property type="entry name" value="Zn_pept"/>
    <property type="match status" value="1"/>
</dbReference>
<keyword evidence="9" id="KW-0482">Metalloprotease</keyword>
<evidence type="ECO:0000256" key="8">
    <source>
        <dbReference type="ARBA" id="ARBA00022833"/>
    </source>
</evidence>
<evidence type="ECO:0000256" key="2">
    <source>
        <dbReference type="ARBA" id="ARBA00005988"/>
    </source>
</evidence>
<proteinExistence type="inferred from homology"/>
<comment type="similarity">
    <text evidence="2 11">Belongs to the peptidase M14 family.</text>
</comment>
<evidence type="ECO:0000256" key="3">
    <source>
        <dbReference type="ARBA" id="ARBA00022645"/>
    </source>
</evidence>
<dbReference type="SUPFAM" id="SSF53187">
    <property type="entry name" value="Zn-dependent exopeptidases"/>
    <property type="match status" value="1"/>
</dbReference>
<evidence type="ECO:0000256" key="6">
    <source>
        <dbReference type="ARBA" id="ARBA00022729"/>
    </source>
</evidence>
<organism evidence="14 15">
    <name type="scientific">Manduca sexta</name>
    <name type="common">Tobacco hawkmoth</name>
    <name type="synonym">Tobacco hornworm</name>
    <dbReference type="NCBI Taxonomy" id="7130"/>
    <lineage>
        <taxon>Eukaryota</taxon>
        <taxon>Metazoa</taxon>
        <taxon>Ecdysozoa</taxon>
        <taxon>Arthropoda</taxon>
        <taxon>Hexapoda</taxon>
        <taxon>Insecta</taxon>
        <taxon>Pterygota</taxon>
        <taxon>Neoptera</taxon>
        <taxon>Endopterygota</taxon>
        <taxon>Lepidoptera</taxon>
        <taxon>Glossata</taxon>
        <taxon>Ditrysia</taxon>
        <taxon>Bombycoidea</taxon>
        <taxon>Sphingidae</taxon>
        <taxon>Sphinginae</taxon>
        <taxon>Sphingini</taxon>
        <taxon>Manduca</taxon>
    </lineage>
</organism>
<dbReference type="Gene3D" id="3.30.70.340">
    <property type="entry name" value="Metallocarboxypeptidase-like"/>
    <property type="match status" value="1"/>
</dbReference>
<keyword evidence="7" id="KW-0378">Hydrolase</keyword>
<dbReference type="Pfam" id="PF02244">
    <property type="entry name" value="Propep_M14"/>
    <property type="match status" value="1"/>
</dbReference>
<reference evidence="14" key="1">
    <citation type="journal article" date="2016" name="Insect Biochem. Mol. Biol.">
        <title>Multifaceted biological insights from a draft genome sequence of the tobacco hornworm moth, Manduca sexta.</title>
        <authorList>
            <person name="Kanost M.R."/>
            <person name="Arrese E.L."/>
            <person name="Cao X."/>
            <person name="Chen Y.R."/>
            <person name="Chellapilla S."/>
            <person name="Goldsmith M.R."/>
            <person name="Grosse-Wilde E."/>
            <person name="Heckel D.G."/>
            <person name="Herndon N."/>
            <person name="Jiang H."/>
            <person name="Papanicolaou A."/>
            <person name="Qu J."/>
            <person name="Soulages J.L."/>
            <person name="Vogel H."/>
            <person name="Walters J."/>
            <person name="Waterhouse R.M."/>
            <person name="Ahn S.J."/>
            <person name="Almeida F.C."/>
            <person name="An C."/>
            <person name="Aqrawi P."/>
            <person name="Bretschneider A."/>
            <person name="Bryant W.B."/>
            <person name="Bucks S."/>
            <person name="Chao H."/>
            <person name="Chevignon G."/>
            <person name="Christen J.M."/>
            <person name="Clarke D.F."/>
            <person name="Dittmer N.T."/>
            <person name="Ferguson L.C.F."/>
            <person name="Garavelou S."/>
            <person name="Gordon K.H.J."/>
            <person name="Gunaratna R.T."/>
            <person name="Han Y."/>
            <person name="Hauser F."/>
            <person name="He Y."/>
            <person name="Heidel-Fischer H."/>
            <person name="Hirsh A."/>
            <person name="Hu Y."/>
            <person name="Jiang H."/>
            <person name="Kalra D."/>
            <person name="Klinner C."/>
            <person name="Konig C."/>
            <person name="Kovar C."/>
            <person name="Kroll A.R."/>
            <person name="Kuwar S.S."/>
            <person name="Lee S.L."/>
            <person name="Lehman R."/>
            <person name="Li K."/>
            <person name="Li Z."/>
            <person name="Liang H."/>
            <person name="Lovelace S."/>
            <person name="Lu Z."/>
            <person name="Mansfield J.H."/>
            <person name="McCulloch K.J."/>
            <person name="Mathew T."/>
            <person name="Morton B."/>
            <person name="Muzny D.M."/>
            <person name="Neunemann D."/>
            <person name="Ongeri F."/>
            <person name="Pauchet Y."/>
            <person name="Pu L.L."/>
            <person name="Pyrousis I."/>
            <person name="Rao X.J."/>
            <person name="Redding A."/>
            <person name="Roesel C."/>
            <person name="Sanchez-Gracia A."/>
            <person name="Schaack S."/>
            <person name="Shukla A."/>
            <person name="Tetreau G."/>
            <person name="Wang Y."/>
            <person name="Xiong G.H."/>
            <person name="Traut W."/>
            <person name="Walsh T.K."/>
            <person name="Worley K.C."/>
            <person name="Wu D."/>
            <person name="Wu W."/>
            <person name="Wu Y.Q."/>
            <person name="Zhang X."/>
            <person name="Zou Z."/>
            <person name="Zucker H."/>
            <person name="Briscoe A.D."/>
            <person name="Burmester T."/>
            <person name="Clem R.J."/>
            <person name="Feyereisen R."/>
            <person name="Grimmelikhuijzen C.J.P."/>
            <person name="Hamodrakas S.J."/>
            <person name="Hansson B.S."/>
            <person name="Huguet E."/>
            <person name="Jermiin L.S."/>
            <person name="Lan Q."/>
            <person name="Lehman H.K."/>
            <person name="Lorenzen M."/>
            <person name="Merzendorfer H."/>
            <person name="Michalopoulos I."/>
            <person name="Morton D.B."/>
            <person name="Muthukrishnan S."/>
            <person name="Oakeshott J.G."/>
            <person name="Palmer W."/>
            <person name="Park Y."/>
            <person name="Passarelli A.L."/>
            <person name="Rozas J."/>
            <person name="Schwartz L.M."/>
            <person name="Smith W."/>
            <person name="Southgate A."/>
            <person name="Vilcinskas A."/>
            <person name="Vogt R."/>
            <person name="Wang P."/>
            <person name="Werren J."/>
            <person name="Yu X.Q."/>
            <person name="Zhou J.J."/>
            <person name="Brown S.J."/>
            <person name="Scherer S.E."/>
            <person name="Richards S."/>
            <person name="Blissard G.W."/>
        </authorList>
    </citation>
    <scope>NUCLEOTIDE SEQUENCE</scope>
</reference>
<dbReference type="Pfam" id="PF00246">
    <property type="entry name" value="Peptidase_M14"/>
    <property type="match status" value="1"/>
</dbReference>
<dbReference type="GO" id="GO:0005615">
    <property type="term" value="C:extracellular space"/>
    <property type="evidence" value="ECO:0007669"/>
    <property type="project" value="TreeGrafter"/>
</dbReference>
<dbReference type="GO" id="GO:0008270">
    <property type="term" value="F:zinc ion binding"/>
    <property type="evidence" value="ECO:0007669"/>
    <property type="project" value="InterPro"/>
</dbReference>
<keyword evidence="6 12" id="KW-0732">Signal</keyword>
<protein>
    <recommendedName>
        <fullName evidence="13">Peptidase M14 domain-containing protein</fullName>
    </recommendedName>
</protein>
<evidence type="ECO:0000256" key="5">
    <source>
        <dbReference type="ARBA" id="ARBA00022723"/>
    </source>
</evidence>
<evidence type="ECO:0000313" key="14">
    <source>
        <dbReference type="EMBL" id="KAG6449686.1"/>
    </source>
</evidence>
<keyword evidence="5" id="KW-0479">Metal-binding</keyword>
<feature type="chain" id="PRO_5037342461" description="Peptidase M14 domain-containing protein" evidence="12">
    <location>
        <begin position="21"/>
        <end position="418"/>
    </location>
</feature>
<dbReference type="EMBL" id="JH668377">
    <property type="protein sequence ID" value="KAG6449686.1"/>
    <property type="molecule type" value="Genomic_DNA"/>
</dbReference>
<reference evidence="14" key="2">
    <citation type="submission" date="2020-12" db="EMBL/GenBank/DDBJ databases">
        <authorList>
            <person name="Kanost M."/>
        </authorList>
    </citation>
    <scope>NUCLEOTIDE SEQUENCE</scope>
</reference>
<comment type="caution">
    <text evidence="14">The sequence shown here is derived from an EMBL/GenBank/DDBJ whole genome shotgun (WGS) entry which is preliminary data.</text>
</comment>
<evidence type="ECO:0000256" key="7">
    <source>
        <dbReference type="ARBA" id="ARBA00022801"/>
    </source>
</evidence>
<dbReference type="PROSITE" id="PS52035">
    <property type="entry name" value="PEPTIDASE_M14"/>
    <property type="match status" value="1"/>
</dbReference>
<gene>
    <name evidence="14" type="ORF">O3G_MSEX006193</name>
</gene>
<comment type="cofactor">
    <cofactor evidence="1">
        <name>Zn(2+)</name>
        <dbReference type="ChEBI" id="CHEBI:29105"/>
    </cofactor>
</comment>
<feature type="active site" description="Proton donor/acceptor" evidence="11">
    <location>
        <position position="380"/>
    </location>
</feature>
<evidence type="ECO:0000313" key="15">
    <source>
        <dbReference type="Proteomes" id="UP000791440"/>
    </source>
</evidence>
<dbReference type="PANTHER" id="PTHR11705:SF140">
    <property type="entry name" value="FI02848P-RELATED"/>
    <property type="match status" value="1"/>
</dbReference>
<accession>A0A921Z1B4</accession>
<dbReference type="PROSITE" id="PS00132">
    <property type="entry name" value="CARBOXYPEPT_ZN_1"/>
    <property type="match status" value="1"/>
</dbReference>
<name>A0A921Z1B4_MANSE</name>
<sequence length="418" mass="47944">MALWIVLFLGVFGLRWQVSCETSKYDNHTLISIYPHTEAQLKVVTQFHDPENAVEILKASRGLNDSLDVLVPPNRVGYVQHYAKQSNLLLKVRQKNYGRLLEPVERMPRRRILRPFSVSEYNSFSAIQDYLENVARRHSDIVKLQTLGTSYQGRLMKLVKISTNPNAGNPIIFVDAGIHAREWVAPAMALYIIHRLTNDPEARQKDLNGVDWYILPVVNPDGYEYTRSSRNNRMWRKTRSKNANCYGVDGNRNYGFKWAVSGISKNPCDKETYAGPKPFSEPETQMVRNIMMENAKRLKLYVSVHSYGQYLVYPWGYTGDFLPKEWKKLDSLARAVSDAVKRAGGKPFRVMSAGKWYPAAGGSDDFAFGAVGVPYSYTMELTDGYEFVFPERLLTNVLPQFYEGFRVFGTQIRNEFRV</sequence>
<dbReference type="Gene3D" id="3.40.630.10">
    <property type="entry name" value="Zn peptidases"/>
    <property type="match status" value="1"/>
</dbReference>
<evidence type="ECO:0000256" key="9">
    <source>
        <dbReference type="ARBA" id="ARBA00023049"/>
    </source>
</evidence>
<dbReference type="SUPFAM" id="SSF54897">
    <property type="entry name" value="Protease propeptides/inhibitors"/>
    <property type="match status" value="1"/>
</dbReference>
<dbReference type="Proteomes" id="UP000791440">
    <property type="component" value="Unassembled WGS sequence"/>
</dbReference>
<evidence type="ECO:0000259" key="13">
    <source>
        <dbReference type="PROSITE" id="PS52035"/>
    </source>
</evidence>
<dbReference type="InterPro" id="IPR000834">
    <property type="entry name" value="Peptidase_M14"/>
</dbReference>
<dbReference type="AlphaFoldDB" id="A0A921Z1B4"/>
<evidence type="ECO:0000256" key="11">
    <source>
        <dbReference type="PROSITE-ProRule" id="PRU01379"/>
    </source>
</evidence>
<keyword evidence="15" id="KW-1185">Reference proteome</keyword>
<evidence type="ECO:0000256" key="4">
    <source>
        <dbReference type="ARBA" id="ARBA00022670"/>
    </source>
</evidence>
<dbReference type="GO" id="GO:0004181">
    <property type="term" value="F:metallocarboxypeptidase activity"/>
    <property type="evidence" value="ECO:0007669"/>
    <property type="project" value="InterPro"/>
</dbReference>
<dbReference type="InterPro" id="IPR003146">
    <property type="entry name" value="M14A_act_pep"/>
</dbReference>